<organism evidence="1 2">
    <name type="scientific">Fragariocoptes setiger</name>
    <dbReference type="NCBI Taxonomy" id="1670756"/>
    <lineage>
        <taxon>Eukaryota</taxon>
        <taxon>Metazoa</taxon>
        <taxon>Ecdysozoa</taxon>
        <taxon>Arthropoda</taxon>
        <taxon>Chelicerata</taxon>
        <taxon>Arachnida</taxon>
        <taxon>Acari</taxon>
        <taxon>Acariformes</taxon>
        <taxon>Trombidiformes</taxon>
        <taxon>Prostigmata</taxon>
        <taxon>Eupodina</taxon>
        <taxon>Eriophyoidea</taxon>
        <taxon>Phytoptidae</taxon>
        <taxon>Fragariocoptes</taxon>
    </lineage>
</organism>
<dbReference type="EMBL" id="JAIFTH010000016">
    <property type="protein sequence ID" value="KAG9511254.1"/>
    <property type="molecule type" value="Genomic_DNA"/>
</dbReference>
<protein>
    <submittedName>
        <fullName evidence="1">Uncharacterized protein</fullName>
    </submittedName>
</protein>
<keyword evidence="2" id="KW-1185">Reference proteome</keyword>
<accession>A0ABQ7SCW9</accession>
<dbReference type="Proteomes" id="UP000825002">
    <property type="component" value="Unassembled WGS sequence"/>
</dbReference>
<proteinExistence type="predicted"/>
<evidence type="ECO:0000313" key="2">
    <source>
        <dbReference type="Proteomes" id="UP000825002"/>
    </source>
</evidence>
<gene>
    <name evidence="1" type="ORF">GZH46_00176</name>
</gene>
<evidence type="ECO:0000313" key="1">
    <source>
        <dbReference type="EMBL" id="KAG9511254.1"/>
    </source>
</evidence>
<reference evidence="1 2" key="1">
    <citation type="submission" date="2020-10" db="EMBL/GenBank/DDBJ databases">
        <authorList>
            <person name="Klimov P.B."/>
            <person name="Dyachkov S.M."/>
            <person name="Chetverikov P.E."/>
        </authorList>
    </citation>
    <scope>NUCLEOTIDE SEQUENCE [LARGE SCALE GENOMIC DNA]</scope>
    <source>
        <strain evidence="1">BMOC 18-1129-001#AD2665</strain>
        <tissue evidence="1">Entire mites</tissue>
    </source>
</reference>
<sequence>MNVLAIDSQNVDSNSDHTKLKALHCYLFPHRCTAKTQTSTSATSMNDSLIIKSKSKLKSLHKLNQTAMYSDNKKYRRKHTTDSFGYPHI</sequence>
<name>A0ABQ7SCW9_9ACAR</name>
<comment type="caution">
    <text evidence="1">The sequence shown here is derived from an EMBL/GenBank/DDBJ whole genome shotgun (WGS) entry which is preliminary data.</text>
</comment>